<reference evidence="1 2" key="1">
    <citation type="journal article" date="2012" name="BMC Genomics">
        <title>Comparative genomic analysis and phylogenetic position of Theileria equi.</title>
        <authorList>
            <person name="Kappmeyer L.S."/>
            <person name="Thiagarajan M."/>
            <person name="Herndon D.R."/>
            <person name="Ramsay J.D."/>
            <person name="Caler E."/>
            <person name="Djikeng A."/>
            <person name="Gillespie J.J."/>
            <person name="Lau A.O."/>
            <person name="Roalson E.H."/>
            <person name="Silva J.C."/>
            <person name="Silva M.G."/>
            <person name="Suarez C.E."/>
            <person name="Ueti M.W."/>
            <person name="Nene V.M."/>
            <person name="Mealey R.H."/>
            <person name="Knowles D.P."/>
            <person name="Brayton K.A."/>
        </authorList>
    </citation>
    <scope>NUCLEOTIDE SEQUENCE [LARGE SCALE GENOMIC DNA]</scope>
    <source>
        <strain evidence="1 2">WA</strain>
    </source>
</reference>
<organism evidence="1 2">
    <name type="scientific">Theileria equi strain WA</name>
    <dbReference type="NCBI Taxonomy" id="1537102"/>
    <lineage>
        <taxon>Eukaryota</taxon>
        <taxon>Sar</taxon>
        <taxon>Alveolata</taxon>
        <taxon>Apicomplexa</taxon>
        <taxon>Aconoidasida</taxon>
        <taxon>Piroplasmida</taxon>
        <taxon>Theileriidae</taxon>
        <taxon>Theileria</taxon>
    </lineage>
</organism>
<sequence>MDSSDFKQKFTTRIKSHTHRLYSSHHPVVKADLKNNFVDIWKENLGTITLGTIYGIKILKLLIYIRYLLEWLPQVNPYLPPFDTIYQTTDAYLKVFQLFLPRVAGVDTSGIIAWFILENIEAFLSTKPEIANSLQ</sequence>
<dbReference type="GeneID" id="15802922"/>
<proteinExistence type="predicted"/>
<dbReference type="RefSeq" id="XP_004832767.1">
    <property type="nucleotide sequence ID" value="XM_004832710.1"/>
</dbReference>
<dbReference type="EMBL" id="ACOU01000003">
    <property type="protein sequence ID" value="EKX73315.1"/>
    <property type="molecule type" value="Genomic_DNA"/>
</dbReference>
<keyword evidence="2" id="KW-1185">Reference proteome</keyword>
<dbReference type="Pfam" id="PF02325">
    <property type="entry name" value="CCB3_YggT"/>
    <property type="match status" value="1"/>
</dbReference>
<evidence type="ECO:0000313" key="1">
    <source>
        <dbReference type="EMBL" id="EKX73315.1"/>
    </source>
</evidence>
<dbReference type="AlphaFoldDB" id="L1LDK1"/>
<gene>
    <name evidence="1" type="ORF">BEWA_053700</name>
</gene>
<dbReference type="STRING" id="1537102.L1LDK1"/>
<dbReference type="InterPro" id="IPR003425">
    <property type="entry name" value="CCB3/YggT"/>
</dbReference>
<protein>
    <submittedName>
        <fullName evidence="1">Uncharacterized protein</fullName>
    </submittedName>
</protein>
<dbReference type="OrthoDB" id="360946at2759"/>
<comment type="caution">
    <text evidence="1">The sequence shown here is derived from an EMBL/GenBank/DDBJ whole genome shotgun (WGS) entry which is preliminary data.</text>
</comment>
<dbReference type="GO" id="GO:0016020">
    <property type="term" value="C:membrane"/>
    <property type="evidence" value="ECO:0007669"/>
    <property type="project" value="InterPro"/>
</dbReference>
<dbReference type="Proteomes" id="UP000031512">
    <property type="component" value="Unassembled WGS sequence"/>
</dbReference>
<dbReference type="KEGG" id="beq:BEWA_053700"/>
<name>L1LDK1_THEEQ</name>
<evidence type="ECO:0000313" key="2">
    <source>
        <dbReference type="Proteomes" id="UP000031512"/>
    </source>
</evidence>
<dbReference type="VEuPathDB" id="PiroplasmaDB:BEWA_053700"/>
<dbReference type="eggNOG" id="ENOG502SEP3">
    <property type="taxonomic scope" value="Eukaryota"/>
</dbReference>
<accession>L1LDK1</accession>